<dbReference type="PANTHER" id="PTHR22888">
    <property type="entry name" value="CYTOCHROME C OXIDASE, SUBUNIT II"/>
    <property type="match status" value="1"/>
</dbReference>
<dbReference type="KEGG" id="gem:GM21_0045"/>
<evidence type="ECO:0000313" key="22">
    <source>
        <dbReference type="EMBL" id="ACT16132.1"/>
    </source>
</evidence>
<name>C6E7U9_GEOSM</name>
<dbReference type="SUPFAM" id="SSF46626">
    <property type="entry name" value="Cytochrome c"/>
    <property type="match status" value="1"/>
</dbReference>
<evidence type="ECO:0000256" key="16">
    <source>
        <dbReference type="RuleBase" id="RU000456"/>
    </source>
</evidence>
<dbReference type="PROSITE" id="PS00078">
    <property type="entry name" value="COX2"/>
    <property type="match status" value="1"/>
</dbReference>
<comment type="catalytic activity">
    <reaction evidence="17">
        <text>4 Fe(II)-[cytochrome c] + O2 + 8 H(+)(in) = 4 Fe(III)-[cytochrome c] + 2 H2O + 4 H(+)(out)</text>
        <dbReference type="Rhea" id="RHEA:11436"/>
        <dbReference type="Rhea" id="RHEA-COMP:10350"/>
        <dbReference type="Rhea" id="RHEA-COMP:14399"/>
        <dbReference type="ChEBI" id="CHEBI:15377"/>
        <dbReference type="ChEBI" id="CHEBI:15378"/>
        <dbReference type="ChEBI" id="CHEBI:15379"/>
        <dbReference type="ChEBI" id="CHEBI:29033"/>
        <dbReference type="ChEBI" id="CHEBI:29034"/>
        <dbReference type="EC" id="7.1.1.9"/>
    </reaction>
</comment>
<organism evidence="22">
    <name type="scientific">Geobacter sp. (strain M21)</name>
    <dbReference type="NCBI Taxonomy" id="443144"/>
    <lineage>
        <taxon>Bacteria</taxon>
        <taxon>Pseudomonadati</taxon>
        <taxon>Thermodesulfobacteriota</taxon>
        <taxon>Desulfuromonadia</taxon>
        <taxon>Geobacterales</taxon>
        <taxon>Geobacteraceae</taxon>
        <taxon>Geobacter</taxon>
    </lineage>
</organism>
<protein>
    <recommendedName>
        <fullName evidence="17">Cytochrome c oxidase subunit 2</fullName>
        <ecNumber evidence="17">7.1.1.9</ecNumber>
    </recommendedName>
</protein>
<dbReference type="GO" id="GO:0005507">
    <property type="term" value="F:copper ion binding"/>
    <property type="evidence" value="ECO:0007669"/>
    <property type="project" value="InterPro"/>
</dbReference>
<dbReference type="GO" id="GO:0042773">
    <property type="term" value="P:ATP synthesis coupled electron transport"/>
    <property type="evidence" value="ECO:0007669"/>
    <property type="project" value="TreeGrafter"/>
</dbReference>
<dbReference type="InterPro" id="IPR001505">
    <property type="entry name" value="Copper_CuA"/>
</dbReference>
<evidence type="ECO:0000259" key="19">
    <source>
        <dbReference type="PROSITE" id="PS50857"/>
    </source>
</evidence>
<dbReference type="NCBIfam" id="TIGR02866">
    <property type="entry name" value="CoxB"/>
    <property type="match status" value="1"/>
</dbReference>
<dbReference type="InterPro" id="IPR008972">
    <property type="entry name" value="Cupredoxin"/>
</dbReference>
<dbReference type="Pfam" id="PF00116">
    <property type="entry name" value="COX2"/>
    <property type="match status" value="1"/>
</dbReference>
<evidence type="ECO:0000256" key="1">
    <source>
        <dbReference type="ARBA" id="ARBA00004141"/>
    </source>
</evidence>
<dbReference type="PANTHER" id="PTHR22888:SF9">
    <property type="entry name" value="CYTOCHROME C OXIDASE SUBUNIT 2"/>
    <property type="match status" value="1"/>
</dbReference>
<dbReference type="PROSITE" id="PS51007">
    <property type="entry name" value="CYTC"/>
    <property type="match status" value="1"/>
</dbReference>
<evidence type="ECO:0000256" key="11">
    <source>
        <dbReference type="ARBA" id="ARBA00023004"/>
    </source>
</evidence>
<evidence type="ECO:0000259" key="21">
    <source>
        <dbReference type="PROSITE" id="PS51007"/>
    </source>
</evidence>
<dbReference type="InterPro" id="IPR002429">
    <property type="entry name" value="CcO_II-like_C"/>
</dbReference>
<dbReference type="Gene3D" id="1.10.287.90">
    <property type="match status" value="1"/>
</dbReference>
<evidence type="ECO:0000256" key="3">
    <source>
        <dbReference type="ARBA" id="ARBA00022448"/>
    </source>
</evidence>
<dbReference type="EMBL" id="CP001661">
    <property type="protein sequence ID" value="ACT16132.1"/>
    <property type="molecule type" value="Genomic_DNA"/>
</dbReference>
<accession>C6E7U9</accession>
<keyword evidence="8" id="KW-1278">Translocase</keyword>
<dbReference type="Gene3D" id="2.60.40.420">
    <property type="entry name" value="Cupredoxins - blue copper proteins"/>
    <property type="match status" value="1"/>
</dbReference>
<comment type="function">
    <text evidence="14 17">Subunits I and II form the functional core of the enzyme complex. Electrons originating in cytochrome c are transferred via heme a and Cu(A) to the binuclear center formed by heme a3 and Cu(B).</text>
</comment>
<evidence type="ECO:0000256" key="14">
    <source>
        <dbReference type="ARBA" id="ARBA00024688"/>
    </source>
</evidence>
<keyword evidence="9 16" id="KW-0249">Electron transport</keyword>
<evidence type="ECO:0000256" key="13">
    <source>
        <dbReference type="ARBA" id="ARBA00023136"/>
    </source>
</evidence>
<dbReference type="SUPFAM" id="SSF49503">
    <property type="entry name" value="Cupredoxins"/>
    <property type="match status" value="1"/>
</dbReference>
<dbReference type="AlphaFoldDB" id="C6E7U9"/>
<dbReference type="InterPro" id="IPR014222">
    <property type="entry name" value="Cyt_c_oxidase_su2"/>
</dbReference>
<keyword evidence="7 15" id="KW-0479">Metal-binding</keyword>
<comment type="cofactor">
    <cofactor evidence="17">
        <name>Cu cation</name>
        <dbReference type="ChEBI" id="CHEBI:23378"/>
    </cofactor>
    <text evidence="17">Binds a copper A center.</text>
</comment>
<dbReference type="Gene3D" id="1.10.760.10">
    <property type="entry name" value="Cytochrome c-like domain"/>
    <property type="match status" value="1"/>
</dbReference>
<keyword evidence="5 16" id="KW-0679">Respiratory chain</keyword>
<evidence type="ECO:0000256" key="18">
    <source>
        <dbReference type="SAM" id="Phobius"/>
    </source>
</evidence>
<dbReference type="Pfam" id="PF02790">
    <property type="entry name" value="COX2_TM"/>
    <property type="match status" value="1"/>
</dbReference>
<evidence type="ECO:0000256" key="17">
    <source>
        <dbReference type="RuleBase" id="RU004024"/>
    </source>
</evidence>
<dbReference type="OrthoDB" id="9781261at2"/>
<dbReference type="EC" id="7.1.1.9" evidence="17"/>
<dbReference type="GO" id="GO:0004129">
    <property type="term" value="F:cytochrome-c oxidase activity"/>
    <property type="evidence" value="ECO:0007669"/>
    <property type="project" value="UniProtKB-EC"/>
</dbReference>
<dbReference type="GO" id="GO:0016491">
    <property type="term" value="F:oxidoreductase activity"/>
    <property type="evidence" value="ECO:0007669"/>
    <property type="project" value="InterPro"/>
</dbReference>
<evidence type="ECO:0000259" key="20">
    <source>
        <dbReference type="PROSITE" id="PS50999"/>
    </source>
</evidence>
<evidence type="ECO:0000256" key="7">
    <source>
        <dbReference type="ARBA" id="ARBA00022723"/>
    </source>
</evidence>
<comment type="similarity">
    <text evidence="2 16">Belongs to the cytochrome c oxidase subunit 2 family.</text>
</comment>
<dbReference type="SUPFAM" id="SSF81464">
    <property type="entry name" value="Cytochrome c oxidase subunit II-like, transmembrane region"/>
    <property type="match status" value="1"/>
</dbReference>
<dbReference type="InterPro" id="IPR036909">
    <property type="entry name" value="Cyt_c-like_dom_sf"/>
</dbReference>
<dbReference type="InterPro" id="IPR045187">
    <property type="entry name" value="CcO_II"/>
</dbReference>
<evidence type="ECO:0000256" key="9">
    <source>
        <dbReference type="ARBA" id="ARBA00022982"/>
    </source>
</evidence>
<sequence length="300" mass="33404">MKNQLMTTTQAVDPVFTFLFGSCLVLLIGITAAMVWFVYRYHRSRSPRPTSDVHANFWLEMVWTVLPTLLVLGMFYYGWSGYLTLRDVPKGALQITAVARMWSWDFIYQNGKKSSKMYVPVGTPVQVNLESVDVLHAFYMPAFKIKRDAVPGMKNHVWFVATEPGSYDIFCSEYCGTGHAAMITTAEAVSPEQFAAWLQQATSGAAAQGEALLAKHGCLGCHSLDGTKKIGPTFKGVFGRKVKVERRGKDEFVTADEAYLRESILDPSANIVEDFPPVMPPAKLPEAELQAIIEYLKGLK</sequence>
<keyword evidence="13 18" id="KW-0472">Membrane</keyword>
<evidence type="ECO:0000256" key="12">
    <source>
        <dbReference type="ARBA" id="ARBA00023008"/>
    </source>
</evidence>
<proteinExistence type="inferred from homology"/>
<keyword evidence="11 15" id="KW-0408">Iron</keyword>
<feature type="domain" description="Cytochrome oxidase subunit II copper A binding" evidence="19">
    <location>
        <begin position="90"/>
        <end position="200"/>
    </location>
</feature>
<dbReference type="HOGENOM" id="CLU_036876_1_0_7"/>
<reference evidence="22" key="1">
    <citation type="submission" date="2009-07" db="EMBL/GenBank/DDBJ databases">
        <title>Complete sequence of Geobacter sp. M21.</title>
        <authorList>
            <consortium name="US DOE Joint Genome Institute"/>
            <person name="Lucas S."/>
            <person name="Copeland A."/>
            <person name="Lapidus A."/>
            <person name="Glavina del Rio T."/>
            <person name="Dalin E."/>
            <person name="Tice H."/>
            <person name="Bruce D."/>
            <person name="Goodwin L."/>
            <person name="Pitluck S."/>
            <person name="Saunders E."/>
            <person name="Brettin T."/>
            <person name="Detter J.C."/>
            <person name="Han C."/>
            <person name="Larimer F."/>
            <person name="Land M."/>
            <person name="Hauser L."/>
            <person name="Kyrpides N."/>
            <person name="Ovchinnikova G."/>
            <person name="Lovley D."/>
        </authorList>
    </citation>
    <scope>NUCLEOTIDE SEQUENCE [LARGE SCALE GENOMIC DNA]</scope>
    <source>
        <strain evidence="22">M21</strain>
    </source>
</reference>
<dbReference type="STRING" id="443144.GM21_0045"/>
<feature type="domain" description="Cytochrome oxidase subunit II transmembrane region profile" evidence="20">
    <location>
        <begin position="1"/>
        <end position="89"/>
    </location>
</feature>
<keyword evidence="4 15" id="KW-0349">Heme</keyword>
<evidence type="ECO:0000256" key="2">
    <source>
        <dbReference type="ARBA" id="ARBA00007866"/>
    </source>
</evidence>
<dbReference type="PROSITE" id="PS50999">
    <property type="entry name" value="COX2_TM"/>
    <property type="match status" value="1"/>
</dbReference>
<feature type="domain" description="Cytochrome c" evidence="21">
    <location>
        <begin position="204"/>
        <end position="300"/>
    </location>
</feature>
<feature type="transmembrane region" description="Helical" evidence="18">
    <location>
        <begin position="15"/>
        <end position="37"/>
    </location>
</feature>
<feature type="transmembrane region" description="Helical" evidence="18">
    <location>
        <begin position="57"/>
        <end position="79"/>
    </location>
</feature>
<evidence type="ECO:0000256" key="8">
    <source>
        <dbReference type="ARBA" id="ARBA00022967"/>
    </source>
</evidence>
<dbReference type="GO" id="GO:0005886">
    <property type="term" value="C:plasma membrane"/>
    <property type="evidence" value="ECO:0007669"/>
    <property type="project" value="UniProtKB-SubCell"/>
</dbReference>
<dbReference type="eggNOG" id="COG2010">
    <property type="taxonomic scope" value="Bacteria"/>
</dbReference>
<dbReference type="Pfam" id="PF00034">
    <property type="entry name" value="Cytochrom_C"/>
    <property type="match status" value="1"/>
</dbReference>
<dbReference type="InterPro" id="IPR011759">
    <property type="entry name" value="Cyt_c_oxidase_su2_TM_dom"/>
</dbReference>
<evidence type="ECO:0000256" key="6">
    <source>
        <dbReference type="ARBA" id="ARBA00022692"/>
    </source>
</evidence>
<keyword evidence="3 16" id="KW-0813">Transport</keyword>
<dbReference type="InterPro" id="IPR009056">
    <property type="entry name" value="Cyt_c-like_dom"/>
</dbReference>
<dbReference type="eggNOG" id="COG1622">
    <property type="taxonomic scope" value="Bacteria"/>
</dbReference>
<dbReference type="PROSITE" id="PS50857">
    <property type="entry name" value="COX2_CUA"/>
    <property type="match status" value="1"/>
</dbReference>
<evidence type="ECO:0000256" key="4">
    <source>
        <dbReference type="ARBA" id="ARBA00022617"/>
    </source>
</evidence>
<keyword evidence="6 16" id="KW-0812">Transmembrane</keyword>
<dbReference type="InterPro" id="IPR036257">
    <property type="entry name" value="Cyt_c_oxidase_su2_TM_sf"/>
</dbReference>
<keyword evidence="12 17" id="KW-0186">Copper</keyword>
<dbReference type="GO" id="GO:0020037">
    <property type="term" value="F:heme binding"/>
    <property type="evidence" value="ECO:0007669"/>
    <property type="project" value="InterPro"/>
</dbReference>
<comment type="subcellular location">
    <subcellularLocation>
        <location evidence="16">Cell membrane</location>
        <topology evidence="16">Multi-pass membrane protein</topology>
    </subcellularLocation>
    <subcellularLocation>
        <location evidence="1">Membrane</location>
        <topology evidence="1">Multi-pass membrane protein</topology>
    </subcellularLocation>
</comment>
<evidence type="ECO:0000256" key="5">
    <source>
        <dbReference type="ARBA" id="ARBA00022660"/>
    </source>
</evidence>
<evidence type="ECO:0000256" key="15">
    <source>
        <dbReference type="PROSITE-ProRule" id="PRU00433"/>
    </source>
</evidence>
<keyword evidence="10 18" id="KW-1133">Transmembrane helix</keyword>
<gene>
    <name evidence="22" type="ordered locus">GM21_0045</name>
</gene>
<dbReference type="CDD" id="cd13915">
    <property type="entry name" value="CuRO_HCO_II_like_2"/>
    <property type="match status" value="1"/>
</dbReference>
<evidence type="ECO:0000256" key="10">
    <source>
        <dbReference type="ARBA" id="ARBA00022989"/>
    </source>
</evidence>